<dbReference type="PROSITE" id="PS50889">
    <property type="entry name" value="S4"/>
    <property type="match status" value="1"/>
</dbReference>
<dbReference type="Gene3D" id="2.40.50.740">
    <property type="match status" value="1"/>
</dbReference>
<dbReference type="GO" id="GO:0019843">
    <property type="term" value="F:rRNA binding"/>
    <property type="evidence" value="ECO:0007669"/>
    <property type="project" value="UniProtKB-UniRule"/>
</dbReference>
<keyword evidence="2 6" id="KW-0699">rRNA-binding</keyword>
<keyword evidence="10" id="KW-1185">Reference proteome</keyword>
<dbReference type="InterPro" id="IPR038237">
    <property type="entry name" value="Ribosomal_eS4_central_sf"/>
</dbReference>
<dbReference type="InterPro" id="IPR032277">
    <property type="entry name" value="Ribosomal_eS4_C"/>
</dbReference>
<dbReference type="InterPro" id="IPR014722">
    <property type="entry name" value="Rib_uL2_dom2"/>
</dbReference>
<evidence type="ECO:0000256" key="4">
    <source>
        <dbReference type="ARBA" id="ARBA00022980"/>
    </source>
</evidence>
<dbReference type="InterPro" id="IPR000876">
    <property type="entry name" value="Ribosomal_eS4"/>
</dbReference>
<dbReference type="GO" id="GO:0006412">
    <property type="term" value="P:translation"/>
    <property type="evidence" value="ECO:0007669"/>
    <property type="project" value="InterPro"/>
</dbReference>
<dbReference type="SUPFAM" id="SSF55174">
    <property type="entry name" value="Alpha-L RNA-binding motif"/>
    <property type="match status" value="1"/>
</dbReference>
<dbReference type="SMART" id="SM00739">
    <property type="entry name" value="KOW"/>
    <property type="match status" value="1"/>
</dbReference>
<proteinExistence type="inferred from homology"/>
<dbReference type="FunFam" id="2.40.50.740:FF:000001">
    <property type="entry name" value="40S ribosomal protein S4"/>
    <property type="match status" value="1"/>
</dbReference>
<dbReference type="Gene3D" id="3.10.290.10">
    <property type="entry name" value="RNA-binding S4 domain"/>
    <property type="match status" value="1"/>
</dbReference>
<dbReference type="AlphaFoldDB" id="A0AAV7K5M7"/>
<evidence type="ECO:0000259" key="7">
    <source>
        <dbReference type="SMART" id="SM00363"/>
    </source>
</evidence>
<dbReference type="CDD" id="cd00165">
    <property type="entry name" value="S4"/>
    <property type="match status" value="1"/>
</dbReference>
<dbReference type="PANTHER" id="PTHR11581:SF0">
    <property type="entry name" value="SMALL RIBOSOMAL SUBUNIT PROTEIN ES4"/>
    <property type="match status" value="1"/>
</dbReference>
<dbReference type="InterPro" id="IPR005824">
    <property type="entry name" value="KOW"/>
</dbReference>
<dbReference type="GO" id="GO:0022627">
    <property type="term" value="C:cytosolic small ribosomal subunit"/>
    <property type="evidence" value="ECO:0007669"/>
    <property type="project" value="TreeGrafter"/>
</dbReference>
<dbReference type="EMBL" id="JAKMXF010000144">
    <property type="protein sequence ID" value="KAI6656526.1"/>
    <property type="molecule type" value="Genomic_DNA"/>
</dbReference>
<dbReference type="Pfam" id="PF08071">
    <property type="entry name" value="RS4NT"/>
    <property type="match status" value="1"/>
</dbReference>
<gene>
    <name evidence="9" type="ORF">LOD99_1322</name>
</gene>
<keyword evidence="4 6" id="KW-0689">Ribosomal protein</keyword>
<dbReference type="Gene3D" id="2.30.30.30">
    <property type="match status" value="1"/>
</dbReference>
<dbReference type="FunFam" id="3.10.290.10:FF:000002">
    <property type="entry name" value="40S ribosomal protein S4"/>
    <property type="match status" value="1"/>
</dbReference>
<organism evidence="9 10">
    <name type="scientific">Oopsacas minuta</name>
    <dbReference type="NCBI Taxonomy" id="111878"/>
    <lineage>
        <taxon>Eukaryota</taxon>
        <taxon>Metazoa</taxon>
        <taxon>Porifera</taxon>
        <taxon>Hexactinellida</taxon>
        <taxon>Hexasterophora</taxon>
        <taxon>Lyssacinosida</taxon>
        <taxon>Leucopsacidae</taxon>
        <taxon>Oopsacas</taxon>
    </lineage>
</organism>
<dbReference type="PANTHER" id="PTHR11581">
    <property type="entry name" value="30S/40S RIBOSOMAL PROTEIN S4"/>
    <property type="match status" value="1"/>
</dbReference>
<evidence type="ECO:0000313" key="10">
    <source>
        <dbReference type="Proteomes" id="UP001165289"/>
    </source>
</evidence>
<feature type="domain" description="RNA-binding S4" evidence="7">
    <location>
        <begin position="43"/>
        <end position="106"/>
    </location>
</feature>
<dbReference type="Proteomes" id="UP001165289">
    <property type="component" value="Unassembled WGS sequence"/>
</dbReference>
<evidence type="ECO:0000256" key="2">
    <source>
        <dbReference type="ARBA" id="ARBA00022730"/>
    </source>
</evidence>
<evidence type="ECO:0000259" key="8">
    <source>
        <dbReference type="SMART" id="SM00739"/>
    </source>
</evidence>
<evidence type="ECO:0000256" key="6">
    <source>
        <dbReference type="PIRNR" id="PIRNR002116"/>
    </source>
</evidence>
<dbReference type="PIRSF" id="PIRSF002116">
    <property type="entry name" value="Ribosomal_S4"/>
    <property type="match status" value="1"/>
</dbReference>
<reference evidence="9 10" key="1">
    <citation type="journal article" date="2023" name="BMC Biol.">
        <title>The compact genome of the sponge Oopsacas minuta (Hexactinellida) is lacking key metazoan core genes.</title>
        <authorList>
            <person name="Santini S."/>
            <person name="Schenkelaars Q."/>
            <person name="Jourda C."/>
            <person name="Duchesne M."/>
            <person name="Belahbib H."/>
            <person name="Rocher C."/>
            <person name="Selva M."/>
            <person name="Riesgo A."/>
            <person name="Vervoort M."/>
            <person name="Leys S.P."/>
            <person name="Kodjabachian L."/>
            <person name="Le Bivic A."/>
            <person name="Borchiellini C."/>
            <person name="Claverie J.M."/>
            <person name="Renard E."/>
        </authorList>
    </citation>
    <scope>NUCLEOTIDE SEQUENCE [LARGE SCALE GENOMIC DNA]</scope>
    <source>
        <strain evidence="9">SPO-2</strain>
    </source>
</reference>
<dbReference type="SMART" id="SM00363">
    <property type="entry name" value="S4"/>
    <property type="match status" value="1"/>
</dbReference>
<dbReference type="Pfam" id="PF00900">
    <property type="entry name" value="Ribosomal_S4e"/>
    <property type="match status" value="1"/>
</dbReference>
<dbReference type="InterPro" id="IPR041982">
    <property type="entry name" value="Ribosomal_eS4_KOW"/>
</dbReference>
<evidence type="ECO:0000256" key="3">
    <source>
        <dbReference type="ARBA" id="ARBA00022884"/>
    </source>
</evidence>
<dbReference type="FunFam" id="2.30.30.30:FF:000005">
    <property type="entry name" value="40S ribosomal protein S4"/>
    <property type="match status" value="1"/>
</dbReference>
<comment type="similarity">
    <text evidence="1 6">Belongs to the eukaryotic ribosomal protein eS4 family.</text>
</comment>
<keyword evidence="5 6" id="KW-0687">Ribonucleoprotein</keyword>
<protein>
    <recommendedName>
        <fullName evidence="6">40S ribosomal protein S4</fullName>
    </recommendedName>
</protein>
<dbReference type="CDD" id="cd06087">
    <property type="entry name" value="KOW_RPS4"/>
    <property type="match status" value="1"/>
</dbReference>
<dbReference type="Pfam" id="PF01479">
    <property type="entry name" value="S4"/>
    <property type="match status" value="1"/>
</dbReference>
<comment type="caution">
    <text evidence="9">The sequence shown here is derived from an EMBL/GenBank/DDBJ whole genome shotgun (WGS) entry which is preliminary data.</text>
</comment>
<dbReference type="GO" id="GO:0003735">
    <property type="term" value="F:structural constituent of ribosome"/>
    <property type="evidence" value="ECO:0007669"/>
    <property type="project" value="UniProtKB-UniRule"/>
</dbReference>
<dbReference type="Pfam" id="PF16121">
    <property type="entry name" value="40S_S4_C"/>
    <property type="match status" value="1"/>
</dbReference>
<keyword evidence="3 6" id="KW-0694">RNA-binding</keyword>
<dbReference type="InterPro" id="IPR036986">
    <property type="entry name" value="S4_RNA-bd_sf"/>
</dbReference>
<name>A0AAV7K5M7_9METZ</name>
<accession>A0AAV7K5M7</accession>
<dbReference type="InterPro" id="IPR013845">
    <property type="entry name" value="Ribosomal_eS4_central_region"/>
</dbReference>
<dbReference type="Pfam" id="PF00467">
    <property type="entry name" value="KOW"/>
    <property type="match status" value="1"/>
</dbReference>
<dbReference type="InterPro" id="IPR002942">
    <property type="entry name" value="S4_RNA-bd"/>
</dbReference>
<sequence>MTRGPKKHLKRLQAPRRWMLDKLSGNFAPKPSSGPHKTRECLPLVILLRNRLKYALTYTEAKKILKSRNIKVDGKVRTEVKYPTGLMDVISIPKTKQMFRLLYDVKGRYILHQIGDEESRYKLGRVKKVGTGPKGIHYVVTHDGRTFRYPNPDIKQSDTVKIDLKDYKITDHIKFDIGALVMVTGGRNLGRIGIITNRERHQGSFEIIHVKDFTQQTFATRMANVFVIGKEKNPWVSLPKGKGVRLTIIEERNRRLAEKAKATSISVSS</sequence>
<dbReference type="InterPro" id="IPR013843">
    <property type="entry name" value="Ribosomal_eS4_N"/>
</dbReference>
<evidence type="ECO:0000313" key="9">
    <source>
        <dbReference type="EMBL" id="KAI6656526.1"/>
    </source>
</evidence>
<evidence type="ECO:0000256" key="5">
    <source>
        <dbReference type="ARBA" id="ARBA00023274"/>
    </source>
</evidence>
<feature type="domain" description="KOW" evidence="8">
    <location>
        <begin position="174"/>
        <end position="201"/>
    </location>
</feature>
<dbReference type="HAMAP" id="MF_00485">
    <property type="entry name" value="Ribosomal_eS4"/>
    <property type="match status" value="1"/>
</dbReference>
<evidence type="ECO:0000256" key="1">
    <source>
        <dbReference type="ARBA" id="ARBA00007500"/>
    </source>
</evidence>